<dbReference type="PRINTS" id="PR00032">
    <property type="entry name" value="HTHARAC"/>
</dbReference>
<dbReference type="PROSITE" id="PS00041">
    <property type="entry name" value="HTH_ARAC_FAMILY_1"/>
    <property type="match status" value="1"/>
</dbReference>
<dbReference type="GO" id="GO:0003700">
    <property type="term" value="F:DNA-binding transcription factor activity"/>
    <property type="evidence" value="ECO:0007669"/>
    <property type="project" value="InterPro"/>
</dbReference>
<keyword evidence="7" id="KW-0472">Membrane</keyword>
<comment type="caution">
    <text evidence="9">The sequence shown here is derived from an EMBL/GenBank/DDBJ whole genome shotgun (WGS) entry which is preliminary data.</text>
</comment>
<evidence type="ECO:0000256" key="2">
    <source>
        <dbReference type="ARBA" id="ARBA00023015"/>
    </source>
</evidence>
<dbReference type="Gene3D" id="2.60.120.10">
    <property type="entry name" value="Jelly Rolls"/>
    <property type="match status" value="1"/>
</dbReference>
<dbReference type="InterPro" id="IPR020449">
    <property type="entry name" value="Tscrpt_reg_AraC-type_HTH"/>
</dbReference>
<evidence type="ECO:0000313" key="9">
    <source>
        <dbReference type="EMBL" id="NIA71632.1"/>
    </source>
</evidence>
<feature type="domain" description="HTH araC/xylS-type" evidence="8">
    <location>
        <begin position="181"/>
        <end position="278"/>
    </location>
</feature>
<dbReference type="SUPFAM" id="SSF46689">
    <property type="entry name" value="Homeodomain-like"/>
    <property type="match status" value="1"/>
</dbReference>
<dbReference type="Gene3D" id="1.10.10.60">
    <property type="entry name" value="Homeodomain-like"/>
    <property type="match status" value="1"/>
</dbReference>
<dbReference type="InterPro" id="IPR018060">
    <property type="entry name" value="HTH_AraC"/>
</dbReference>
<dbReference type="EMBL" id="JAAQPH010000024">
    <property type="protein sequence ID" value="NIA71632.1"/>
    <property type="molecule type" value="Genomic_DNA"/>
</dbReference>
<evidence type="ECO:0000313" key="10">
    <source>
        <dbReference type="Proteomes" id="UP000761264"/>
    </source>
</evidence>
<feature type="transmembrane region" description="Helical" evidence="7">
    <location>
        <begin position="62"/>
        <end position="82"/>
    </location>
</feature>
<evidence type="ECO:0000256" key="6">
    <source>
        <dbReference type="SAM" id="MobiDB-lite"/>
    </source>
</evidence>
<evidence type="ECO:0000256" key="5">
    <source>
        <dbReference type="ARBA" id="ARBA00023163"/>
    </source>
</evidence>
<organism evidence="9 10">
    <name type="scientific">Pelagibius litoralis</name>
    <dbReference type="NCBI Taxonomy" id="374515"/>
    <lineage>
        <taxon>Bacteria</taxon>
        <taxon>Pseudomonadati</taxon>
        <taxon>Pseudomonadota</taxon>
        <taxon>Alphaproteobacteria</taxon>
        <taxon>Rhodospirillales</taxon>
        <taxon>Rhodovibrionaceae</taxon>
        <taxon>Pelagibius</taxon>
    </lineage>
</organism>
<dbReference type="PANTHER" id="PTHR11019:SF159">
    <property type="entry name" value="TRANSCRIPTIONAL REGULATOR-RELATED"/>
    <property type="match status" value="1"/>
</dbReference>
<dbReference type="CDD" id="cd06124">
    <property type="entry name" value="cupin_NimR-like_N"/>
    <property type="match status" value="1"/>
</dbReference>
<evidence type="ECO:0000256" key="4">
    <source>
        <dbReference type="ARBA" id="ARBA00023159"/>
    </source>
</evidence>
<dbReference type="Pfam" id="PF02311">
    <property type="entry name" value="AraC_binding"/>
    <property type="match status" value="1"/>
</dbReference>
<evidence type="ECO:0000256" key="3">
    <source>
        <dbReference type="ARBA" id="ARBA00023125"/>
    </source>
</evidence>
<keyword evidence="3" id="KW-0238">DNA-binding</keyword>
<sequence length="283" mass="30720">MATNRQIRPAASWRVRPVDPPPGHSGGHPGDLTDAARPIAPMARDYIGPSRRDWHHHRRGQLLYAVSGVMTVSTAAGTWVVAPEQAVWVPPGVEHQVSHAQTIAMRTLYIDPAVAESLPGDCCVVAVPALLRALILRAIEVGLDYEAEGPGARIMAVILDELRALTPEPLHLPQPRDSRLLKVTRALIDDPADGRPLADWARGAGASERTLARLFVKETGLTFGEWRERLRLVTAVARLAEGEAVTAVALDLGYQSPSAFIAMFRRSLGDTPGRYLRQRGAGE</sequence>
<accession>A0A967F238</accession>
<keyword evidence="7" id="KW-0812">Transmembrane</keyword>
<evidence type="ECO:0000256" key="1">
    <source>
        <dbReference type="ARBA" id="ARBA00022491"/>
    </source>
</evidence>
<keyword evidence="4" id="KW-0010">Activator</keyword>
<dbReference type="SMART" id="SM00342">
    <property type="entry name" value="HTH_ARAC"/>
    <property type="match status" value="1"/>
</dbReference>
<evidence type="ECO:0000259" key="8">
    <source>
        <dbReference type="PROSITE" id="PS01124"/>
    </source>
</evidence>
<dbReference type="FunFam" id="1.10.10.60:FF:000132">
    <property type="entry name" value="AraC family transcriptional regulator"/>
    <property type="match status" value="1"/>
</dbReference>
<dbReference type="Pfam" id="PF12833">
    <property type="entry name" value="HTH_18"/>
    <property type="match status" value="1"/>
</dbReference>
<dbReference type="PROSITE" id="PS01124">
    <property type="entry name" value="HTH_ARAC_FAMILY_2"/>
    <property type="match status" value="1"/>
</dbReference>
<keyword evidence="5" id="KW-0804">Transcription</keyword>
<gene>
    <name evidence="9" type="ORF">HBA54_23860</name>
</gene>
<name>A0A967F238_9PROT</name>
<keyword evidence="2" id="KW-0805">Transcription regulation</keyword>
<keyword evidence="10" id="KW-1185">Reference proteome</keyword>
<evidence type="ECO:0000256" key="7">
    <source>
        <dbReference type="SAM" id="Phobius"/>
    </source>
</evidence>
<dbReference type="InterPro" id="IPR003313">
    <property type="entry name" value="AraC-bd"/>
</dbReference>
<dbReference type="InterPro" id="IPR011051">
    <property type="entry name" value="RmlC_Cupin_sf"/>
</dbReference>
<protein>
    <submittedName>
        <fullName evidence="9">AraC family transcriptional regulator</fullName>
    </submittedName>
</protein>
<proteinExistence type="predicted"/>
<dbReference type="GO" id="GO:0043565">
    <property type="term" value="F:sequence-specific DNA binding"/>
    <property type="evidence" value="ECO:0007669"/>
    <property type="project" value="InterPro"/>
</dbReference>
<dbReference type="InterPro" id="IPR009057">
    <property type="entry name" value="Homeodomain-like_sf"/>
</dbReference>
<feature type="region of interest" description="Disordered" evidence="6">
    <location>
        <begin position="1"/>
        <end position="34"/>
    </location>
</feature>
<keyword evidence="7" id="KW-1133">Transmembrane helix</keyword>
<dbReference type="InterPro" id="IPR014710">
    <property type="entry name" value="RmlC-like_jellyroll"/>
</dbReference>
<keyword evidence="1" id="KW-0678">Repressor</keyword>
<dbReference type="PANTHER" id="PTHR11019">
    <property type="entry name" value="HTH-TYPE TRANSCRIPTIONAL REGULATOR NIMR"/>
    <property type="match status" value="1"/>
</dbReference>
<dbReference type="RefSeq" id="WP_167229475.1">
    <property type="nucleotide sequence ID" value="NZ_JAAQPH010000024.1"/>
</dbReference>
<dbReference type="AlphaFoldDB" id="A0A967F238"/>
<reference evidence="9" key="1">
    <citation type="submission" date="2020-03" db="EMBL/GenBank/DDBJ databases">
        <title>Genome of Pelagibius litoralis DSM 21314T.</title>
        <authorList>
            <person name="Wang G."/>
        </authorList>
    </citation>
    <scope>NUCLEOTIDE SEQUENCE</scope>
    <source>
        <strain evidence="9">DSM 21314</strain>
    </source>
</reference>
<dbReference type="Proteomes" id="UP000761264">
    <property type="component" value="Unassembled WGS sequence"/>
</dbReference>
<dbReference type="InterPro" id="IPR018062">
    <property type="entry name" value="HTH_AraC-typ_CS"/>
</dbReference>
<dbReference type="SUPFAM" id="SSF51182">
    <property type="entry name" value="RmlC-like cupins"/>
    <property type="match status" value="1"/>
</dbReference>